<evidence type="ECO:0000256" key="7">
    <source>
        <dbReference type="ARBA" id="ARBA00022741"/>
    </source>
</evidence>
<comment type="subcellular location">
    <subcellularLocation>
        <location evidence="1">Nucleus</location>
    </subcellularLocation>
</comment>
<evidence type="ECO:0000256" key="3">
    <source>
        <dbReference type="ARBA" id="ARBA00022527"/>
    </source>
</evidence>
<evidence type="ECO:0000313" key="19">
    <source>
        <dbReference type="EMBL" id="CDP97083.1"/>
    </source>
</evidence>
<dbReference type="GO" id="GO:0000086">
    <property type="term" value="P:G2/M transition of mitotic cell cycle"/>
    <property type="evidence" value="ECO:0007669"/>
    <property type="project" value="TreeGrafter"/>
</dbReference>
<dbReference type="WormBase" id="Bm10147">
    <property type="protein sequence ID" value="BM06361"/>
    <property type="gene ID" value="WBGene00230408"/>
    <property type="gene designation" value="Bma-cdk-2.2"/>
</dbReference>
<evidence type="ECO:0000256" key="13">
    <source>
        <dbReference type="ARBA" id="ARBA00047811"/>
    </source>
</evidence>
<evidence type="ECO:0000256" key="10">
    <source>
        <dbReference type="ARBA" id="ARBA00022840"/>
    </source>
</evidence>
<evidence type="ECO:0000256" key="15">
    <source>
        <dbReference type="ARBA" id="ARBA00049280"/>
    </source>
</evidence>
<evidence type="ECO:0000313" key="23">
    <source>
        <dbReference type="WormBase" id="Bm10147"/>
    </source>
</evidence>
<keyword evidence="9" id="KW-0418">Kinase</keyword>
<dbReference type="InterPro" id="IPR017441">
    <property type="entry name" value="Protein_kinase_ATP_BS"/>
</dbReference>
<keyword evidence="6" id="KW-0808">Transferase</keyword>
<dbReference type="EMBL" id="LN856968">
    <property type="protein sequence ID" value="CDP97083.1"/>
    <property type="molecule type" value="Genomic_DNA"/>
</dbReference>
<keyword evidence="5 20" id="KW-0132">Cell division</keyword>
<gene>
    <name evidence="23" type="primary">bma-cdk-2.2</name>
    <name evidence="23" type="synonym">bma-cdk-1.3</name>
    <name evidence="19 22 23" type="ORF">Bm10147</name>
    <name evidence="20" type="ORF">BM_BM10147</name>
    <name evidence="19" type="ORF">BM_Bm10147</name>
</gene>
<evidence type="ECO:0000256" key="12">
    <source>
        <dbReference type="ARBA" id="ARBA00023306"/>
    </source>
</evidence>
<dbReference type="PROSITE" id="PS50011">
    <property type="entry name" value="PROTEIN_KINASE_DOM"/>
    <property type="match status" value="1"/>
</dbReference>
<dbReference type="InterPro" id="IPR011009">
    <property type="entry name" value="Kinase-like_dom_sf"/>
</dbReference>
<organism evidence="19">
    <name type="scientific">Brugia malayi</name>
    <name type="common">Filarial nematode worm</name>
    <dbReference type="NCBI Taxonomy" id="6279"/>
    <lineage>
        <taxon>Eukaryota</taxon>
        <taxon>Metazoa</taxon>
        <taxon>Ecdysozoa</taxon>
        <taxon>Nematoda</taxon>
        <taxon>Chromadorea</taxon>
        <taxon>Rhabditida</taxon>
        <taxon>Spirurina</taxon>
        <taxon>Spiruromorpha</taxon>
        <taxon>Filarioidea</taxon>
        <taxon>Onchocercidae</taxon>
        <taxon>Brugia</taxon>
    </lineage>
</organism>
<dbReference type="GO" id="GO:0005524">
    <property type="term" value="F:ATP binding"/>
    <property type="evidence" value="ECO:0007669"/>
    <property type="project" value="UniProtKB-UniRule"/>
</dbReference>
<dbReference type="GO" id="GO:0007095">
    <property type="term" value="P:mitotic G2 DNA damage checkpoint signaling"/>
    <property type="evidence" value="ECO:0007669"/>
    <property type="project" value="TreeGrafter"/>
</dbReference>
<keyword evidence="4" id="KW-0597">Phosphoprotein</keyword>
<protein>
    <submittedName>
        <fullName evidence="19">Bm10147</fullName>
    </submittedName>
    <submittedName>
        <fullName evidence="20 22">Cell division control protein 2 homolog, putative</fullName>
    </submittedName>
</protein>
<dbReference type="GO" id="GO:0008353">
    <property type="term" value="F:RNA polymerase II CTD heptapeptide repeat kinase activity"/>
    <property type="evidence" value="ECO:0007669"/>
    <property type="project" value="UniProtKB-EC"/>
</dbReference>
<evidence type="ECO:0000256" key="1">
    <source>
        <dbReference type="ARBA" id="ARBA00004123"/>
    </source>
</evidence>
<dbReference type="SMART" id="SM00220">
    <property type="entry name" value="S_TKc"/>
    <property type="match status" value="1"/>
</dbReference>
<keyword evidence="3 17" id="KW-0723">Serine/threonine-protein kinase</keyword>
<dbReference type="PANTHER" id="PTHR24056:SF334">
    <property type="entry name" value="CYCLIN-DEPENDENT KINASE 1"/>
    <property type="match status" value="1"/>
</dbReference>
<evidence type="ECO:0000256" key="6">
    <source>
        <dbReference type="ARBA" id="ARBA00022679"/>
    </source>
</evidence>
<dbReference type="CDD" id="cd07829">
    <property type="entry name" value="STKc_CDK_like"/>
    <property type="match status" value="1"/>
</dbReference>
<dbReference type="STRING" id="6279.A0A0K0IM79"/>
<dbReference type="Proteomes" id="UP000006672">
    <property type="component" value="Unassembled WGS sequence"/>
</dbReference>
<evidence type="ECO:0000256" key="5">
    <source>
        <dbReference type="ARBA" id="ARBA00022618"/>
    </source>
</evidence>
<evidence type="ECO:0000256" key="4">
    <source>
        <dbReference type="ARBA" id="ARBA00022553"/>
    </source>
</evidence>
<reference evidence="20" key="3">
    <citation type="submission" date="2019-04" db="EMBL/GenBank/DDBJ databases">
        <authorList>
            <person name="Howe K."/>
            <person name="Paulini M."/>
            <person name="Williams G."/>
        </authorList>
    </citation>
    <scope>NUCLEOTIDE SEQUENCE [LARGE SCALE GENOMIC DNA]</scope>
    <source>
        <strain evidence="20">FR3</strain>
    </source>
</reference>
<dbReference type="PANTHER" id="PTHR24056">
    <property type="entry name" value="CELL DIVISION PROTEIN KINASE"/>
    <property type="match status" value="1"/>
</dbReference>
<dbReference type="WBParaSite" id="Bm10147.1">
    <property type="protein sequence ID" value="Bm10147.1"/>
    <property type="gene ID" value="WBGene00230408"/>
</dbReference>
<dbReference type="FunFam" id="1.10.510.10:FF:000611">
    <property type="entry name" value="CMGC family protein kinase"/>
    <property type="match status" value="1"/>
</dbReference>
<evidence type="ECO:0000256" key="9">
    <source>
        <dbReference type="ARBA" id="ARBA00022777"/>
    </source>
</evidence>
<evidence type="ECO:0000313" key="21">
    <source>
        <dbReference type="Proteomes" id="UP000006672"/>
    </source>
</evidence>
<proteinExistence type="inferred from homology"/>
<evidence type="ECO:0000313" key="20">
    <source>
        <dbReference type="EMBL" id="VIO85887.1"/>
    </source>
</evidence>
<keyword evidence="21" id="KW-1185">Reference proteome</keyword>
<evidence type="ECO:0000256" key="16">
    <source>
        <dbReference type="PROSITE-ProRule" id="PRU10141"/>
    </source>
</evidence>
<keyword evidence="7 16" id="KW-0547">Nucleotide-binding</keyword>
<dbReference type="GO" id="GO:0004693">
    <property type="term" value="F:cyclin-dependent protein serine/threonine kinase activity"/>
    <property type="evidence" value="ECO:0007669"/>
    <property type="project" value="UniProtKB-EC"/>
</dbReference>
<keyword evidence="8" id="KW-0498">Mitosis</keyword>
<comment type="catalytic activity">
    <reaction evidence="14">
        <text>L-seryl-[protein] + ATP = O-phospho-L-seryl-[protein] + ADP + H(+)</text>
        <dbReference type="Rhea" id="RHEA:17989"/>
        <dbReference type="Rhea" id="RHEA-COMP:9863"/>
        <dbReference type="Rhea" id="RHEA-COMP:11604"/>
        <dbReference type="ChEBI" id="CHEBI:15378"/>
        <dbReference type="ChEBI" id="CHEBI:29999"/>
        <dbReference type="ChEBI" id="CHEBI:30616"/>
        <dbReference type="ChEBI" id="CHEBI:83421"/>
        <dbReference type="ChEBI" id="CHEBI:456216"/>
        <dbReference type="EC" id="2.7.11.22"/>
    </reaction>
</comment>
<accession>A0A0K0IM79</accession>
<dbReference type="PROSITE" id="PS00107">
    <property type="entry name" value="PROTEIN_KINASE_ATP"/>
    <property type="match status" value="1"/>
</dbReference>
<dbReference type="GO" id="GO:0051301">
    <property type="term" value="P:cell division"/>
    <property type="evidence" value="ECO:0007669"/>
    <property type="project" value="UniProtKB-KW"/>
</dbReference>
<comment type="similarity">
    <text evidence="2">Belongs to the protein kinase superfamily. CMGC Ser/Thr protein kinase family. CDC2/CDKX subfamily.</text>
</comment>
<dbReference type="AlphaFoldDB" id="A0A0K0IM79"/>
<comment type="catalytic activity">
    <reaction evidence="13">
        <text>L-threonyl-[protein] + ATP = O-phospho-L-threonyl-[protein] + ADP + H(+)</text>
        <dbReference type="Rhea" id="RHEA:46608"/>
        <dbReference type="Rhea" id="RHEA-COMP:11060"/>
        <dbReference type="Rhea" id="RHEA-COMP:11605"/>
        <dbReference type="ChEBI" id="CHEBI:15378"/>
        <dbReference type="ChEBI" id="CHEBI:30013"/>
        <dbReference type="ChEBI" id="CHEBI:30616"/>
        <dbReference type="ChEBI" id="CHEBI:61977"/>
        <dbReference type="ChEBI" id="CHEBI:456216"/>
        <dbReference type="EC" id="2.7.11.22"/>
    </reaction>
</comment>
<reference evidence="22" key="4">
    <citation type="submission" date="2019-12" db="UniProtKB">
        <authorList>
            <consortium name="WormBaseParasite"/>
        </authorList>
    </citation>
    <scope>IDENTIFICATION</scope>
</reference>
<dbReference type="Gene3D" id="3.30.200.20">
    <property type="entry name" value="Phosphorylase Kinase, domain 1"/>
    <property type="match status" value="1"/>
</dbReference>
<feature type="domain" description="Protein kinase" evidence="18">
    <location>
        <begin position="9"/>
        <end position="293"/>
    </location>
</feature>
<reference evidence="19 21" key="1">
    <citation type="journal article" date="2007" name="Science">
        <title>Draft genome of the filarial nematode parasite Brugia malayi.</title>
        <authorList>
            <person name="Ghedin E."/>
            <person name="Wang S."/>
            <person name="Spiro D."/>
            <person name="Caler E."/>
            <person name="Zhao Q."/>
            <person name="Crabtree J."/>
            <person name="Allen J.E."/>
            <person name="Delcher A.L."/>
            <person name="Guiliano D.B."/>
            <person name="Miranda-Saavedra D."/>
            <person name="Angiuoli S.V."/>
            <person name="Creasy T."/>
            <person name="Amedeo P."/>
            <person name="Haas B."/>
            <person name="El-Sayed N.M."/>
            <person name="Wortman J.R."/>
            <person name="Feldblyum T."/>
            <person name="Tallon L."/>
            <person name="Schatz M."/>
            <person name="Shumway M."/>
            <person name="Koo H."/>
            <person name="Salzberg S.L."/>
            <person name="Schobel S."/>
            <person name="Pertea M."/>
            <person name="Pop M."/>
            <person name="White O."/>
            <person name="Barton G.J."/>
            <person name="Carlow C.K."/>
            <person name="Crawford M.J."/>
            <person name="Daub J."/>
            <person name="Dimmic M.W."/>
            <person name="Estes C.F."/>
            <person name="Foster J.M."/>
            <person name="Ganatra M."/>
            <person name="Gregory W.F."/>
            <person name="Johnson N.M."/>
            <person name="Jin J."/>
            <person name="Komuniecki R."/>
            <person name="Korf I."/>
            <person name="Kumar S."/>
            <person name="Laney S."/>
            <person name="Li B.W."/>
            <person name="Li W."/>
            <person name="Lindblom T.H."/>
            <person name="Lustigman S."/>
            <person name="Ma D."/>
            <person name="Maina C.V."/>
            <person name="Martin D.M."/>
            <person name="McCarter J.P."/>
            <person name="McReynolds L."/>
            <person name="Mitreva M."/>
            <person name="Nutman T.B."/>
            <person name="Parkinson J."/>
            <person name="Peregrin-Alvarez J.M."/>
            <person name="Poole C."/>
            <person name="Ren Q."/>
            <person name="Saunders L."/>
            <person name="Sluder A.E."/>
            <person name="Smith K."/>
            <person name="Stanke M."/>
            <person name="Unnasch T.R."/>
            <person name="Ware J."/>
            <person name="Wei A.D."/>
            <person name="Weil G."/>
            <person name="Williams D.J."/>
            <person name="Zhang Y."/>
            <person name="Williams S.A."/>
            <person name="Fraser-Liggett C."/>
            <person name="Slatko B."/>
            <person name="Blaxter M.L."/>
            <person name="Scott A.L."/>
        </authorList>
    </citation>
    <scope>NUCLEOTIDE SEQUENCE</scope>
    <source>
        <strain evidence="19 21">FR3</strain>
    </source>
</reference>
<dbReference type="RefSeq" id="XP_001896937.1">
    <property type="nucleotide sequence ID" value="XM_001896902.1"/>
</dbReference>
<dbReference type="InterPro" id="IPR050108">
    <property type="entry name" value="CDK"/>
</dbReference>
<dbReference type="PROSITE" id="PS00108">
    <property type="entry name" value="PROTEIN_KINASE_ST"/>
    <property type="match status" value="1"/>
</dbReference>
<dbReference type="FunFam" id="3.30.200.20:FF:000375">
    <property type="entry name" value="Cell division related protein kinase 2"/>
    <property type="match status" value="1"/>
</dbReference>
<dbReference type="EMBL" id="CAAKNF010000196">
    <property type="protein sequence ID" value="VIO85887.1"/>
    <property type="molecule type" value="Genomic_DNA"/>
</dbReference>
<dbReference type="InterPro" id="IPR008271">
    <property type="entry name" value="Ser/Thr_kinase_AS"/>
</dbReference>
<keyword evidence="11" id="KW-0539">Nucleus</keyword>
<dbReference type="SUPFAM" id="SSF56112">
    <property type="entry name" value="Protein kinase-like (PK-like)"/>
    <property type="match status" value="1"/>
</dbReference>
<dbReference type="OMA" id="CFCHQRN"/>
<accession>A0A4E9ENZ2</accession>
<comment type="catalytic activity">
    <reaction evidence="15">
        <text>[DNA-directed RNA polymerase] + ATP = phospho-[DNA-directed RNA polymerase] + ADP + H(+)</text>
        <dbReference type="Rhea" id="RHEA:10216"/>
        <dbReference type="Rhea" id="RHEA-COMP:11321"/>
        <dbReference type="Rhea" id="RHEA-COMP:11322"/>
        <dbReference type="ChEBI" id="CHEBI:15378"/>
        <dbReference type="ChEBI" id="CHEBI:30616"/>
        <dbReference type="ChEBI" id="CHEBI:43176"/>
        <dbReference type="ChEBI" id="CHEBI:68546"/>
        <dbReference type="ChEBI" id="CHEBI:456216"/>
        <dbReference type="EC" id="2.7.11.23"/>
    </reaction>
</comment>
<dbReference type="GO" id="GO:0005634">
    <property type="term" value="C:nucleus"/>
    <property type="evidence" value="ECO:0007669"/>
    <property type="project" value="UniProtKB-SubCell"/>
</dbReference>
<evidence type="ECO:0000259" key="18">
    <source>
        <dbReference type="PROSITE" id="PS50011"/>
    </source>
</evidence>
<evidence type="ECO:0000256" key="2">
    <source>
        <dbReference type="ARBA" id="ARBA00006485"/>
    </source>
</evidence>
<evidence type="ECO:0000256" key="11">
    <source>
        <dbReference type="ARBA" id="ARBA00023242"/>
    </source>
</evidence>
<feature type="binding site" evidence="16">
    <location>
        <position position="38"/>
    </location>
    <ligand>
        <name>ATP</name>
        <dbReference type="ChEBI" id="CHEBI:30616"/>
    </ligand>
</feature>
<dbReference type="Gene3D" id="1.10.510.10">
    <property type="entry name" value="Transferase(Phosphotransferase) domain 1"/>
    <property type="match status" value="1"/>
</dbReference>
<dbReference type="GeneID" id="6100381"/>
<dbReference type="KEGG" id="bmy:BM_BM10147"/>
<dbReference type="CTD" id="6100381"/>
<sequence>MDRTALDRYERTEILGEGSFGIVYKGFEKSTGDLVAMKKMRLRHASEGVPGTALREMTLLKRLKHPNIVSLKEVILDERLVYLIFEYLSMDLKKCIDKIPYEELMNKNELKSYLYQILQGICFCHQRNVLHRDLKPQNLLVDGKGCLKIADFGLARELEFAERRYTDVVVTLWYRPPEILFGCTNYSMAVDIWSIGCIFAEMAMKTALFRGDSEIDQIFRIFSILSTPKQELESGVLKMPRFLRSYPVYEKNILSKILASYMDEEGIKILKTMLTYNPRERVSAKALLKNPYFNDVDRSKLPAGNYDGSAVPPRLWF</sequence>
<keyword evidence="10 16" id="KW-0067">ATP-binding</keyword>
<evidence type="ECO:0000256" key="17">
    <source>
        <dbReference type="RuleBase" id="RU000304"/>
    </source>
</evidence>
<reference evidence="19" key="2">
    <citation type="submission" date="2012-12" db="EMBL/GenBank/DDBJ databases">
        <authorList>
            <person name="Gao Y.W."/>
            <person name="Fan S.T."/>
            <person name="Sun H.T."/>
            <person name="Wang Z."/>
            <person name="Gao X.L."/>
            <person name="Li Y.G."/>
            <person name="Wang T.C."/>
            <person name="Zhang K."/>
            <person name="Xu W.W."/>
            <person name="Yu Z.J."/>
            <person name="Xia X.Z."/>
        </authorList>
    </citation>
    <scope>NUCLEOTIDE SEQUENCE</scope>
    <source>
        <strain evidence="19">FR3</strain>
    </source>
</reference>
<name>A0A0K0IM79_BRUMA</name>
<evidence type="ECO:0000256" key="8">
    <source>
        <dbReference type="ARBA" id="ARBA00022776"/>
    </source>
</evidence>
<keyword evidence="12" id="KW-0131">Cell cycle</keyword>
<dbReference type="OrthoDB" id="1732493at2759"/>
<dbReference type="InterPro" id="IPR000719">
    <property type="entry name" value="Prot_kinase_dom"/>
</dbReference>
<dbReference type="Pfam" id="PF00069">
    <property type="entry name" value="Pkinase"/>
    <property type="match status" value="1"/>
</dbReference>
<evidence type="ECO:0000313" key="22">
    <source>
        <dbReference type="WBParaSite" id="Bm10147.1"/>
    </source>
</evidence>
<evidence type="ECO:0000256" key="14">
    <source>
        <dbReference type="ARBA" id="ARBA00048367"/>
    </source>
</evidence>